<name>A0ABQ6A2K3_9PROT</name>
<protein>
    <recommendedName>
        <fullName evidence="10">RND family efflux transporter MFP subunit</fullName>
    </recommendedName>
</protein>
<keyword evidence="4 5" id="KW-0472">Membrane</keyword>
<evidence type="ECO:0000256" key="3">
    <source>
        <dbReference type="ARBA" id="ARBA00022989"/>
    </source>
</evidence>
<dbReference type="InterPro" id="IPR058634">
    <property type="entry name" value="AaeA-lik-b-barrel"/>
</dbReference>
<evidence type="ECO:0008006" key="10">
    <source>
        <dbReference type="Google" id="ProtNLM"/>
    </source>
</evidence>
<dbReference type="Gene3D" id="2.40.30.170">
    <property type="match status" value="1"/>
</dbReference>
<organism evidence="8 9">
    <name type="scientific">Acidocella aquatica</name>
    <dbReference type="NCBI Taxonomy" id="1922313"/>
    <lineage>
        <taxon>Bacteria</taxon>
        <taxon>Pseudomonadati</taxon>
        <taxon>Pseudomonadota</taxon>
        <taxon>Alphaproteobacteria</taxon>
        <taxon>Acetobacterales</taxon>
        <taxon>Acidocellaceae</taxon>
        <taxon>Acidocella</taxon>
    </lineage>
</organism>
<evidence type="ECO:0000313" key="8">
    <source>
        <dbReference type="EMBL" id="GLR65638.1"/>
    </source>
</evidence>
<evidence type="ECO:0000256" key="1">
    <source>
        <dbReference type="ARBA" id="ARBA00009477"/>
    </source>
</evidence>
<evidence type="ECO:0000256" key="2">
    <source>
        <dbReference type="ARBA" id="ARBA00022692"/>
    </source>
</evidence>
<feature type="domain" description="Multidrug resistance protein MdtA-like barrel-sandwich hybrid" evidence="6">
    <location>
        <begin position="46"/>
        <end position="186"/>
    </location>
</feature>
<dbReference type="SUPFAM" id="SSF111369">
    <property type="entry name" value="HlyD-like secretion proteins"/>
    <property type="match status" value="1"/>
</dbReference>
<dbReference type="PANTHER" id="PTHR30367">
    <property type="entry name" value="P-HYDROXYBENZOIC ACID EFFLUX PUMP SUBUNIT AAEA-RELATED"/>
    <property type="match status" value="1"/>
</dbReference>
<reference evidence="9" key="1">
    <citation type="journal article" date="2019" name="Int. J. Syst. Evol. Microbiol.">
        <title>The Global Catalogue of Microorganisms (GCM) 10K type strain sequencing project: providing services to taxonomists for standard genome sequencing and annotation.</title>
        <authorList>
            <consortium name="The Broad Institute Genomics Platform"/>
            <consortium name="The Broad Institute Genome Sequencing Center for Infectious Disease"/>
            <person name="Wu L."/>
            <person name="Ma J."/>
        </authorList>
    </citation>
    <scope>NUCLEOTIDE SEQUENCE [LARGE SCALE GENOMIC DNA]</scope>
    <source>
        <strain evidence="9">NBRC 112502</strain>
    </source>
</reference>
<comment type="similarity">
    <text evidence="1">Belongs to the membrane fusion protein (MFP) (TC 8.A.1) family.</text>
</comment>
<accession>A0ABQ6A2K3</accession>
<dbReference type="InterPro" id="IPR006143">
    <property type="entry name" value="RND_pump_MFP"/>
</dbReference>
<sequence>MNTVSFPLRFLVTLVIVLIAAVIGWQLWIYYMEDPWTRDGRVRADTVALAPDVSGPVVQVFVQDNQVVKAGDKLFQIDPTRFTIALAQAQAQMLKAKAAMEDAQRTASRYAAVSNNAVSSLTRDTAGTAAMEAAADYQQAQANEAVAQLNLQRSTVLATVNGVVTNFSMQPGDFVSAGTPDVAIVDTDSLYVDGYFEETKLRHIAVGDKATVTLLGGGPAISGHVTGLAAGISDAERGPSPTLLANVNPTFTWVRLAQRVPVRIALDHVPPGTPLVAGLTCTVAINQQ</sequence>
<proteinExistence type="inferred from homology"/>
<dbReference type="Proteomes" id="UP001156641">
    <property type="component" value="Unassembled WGS sequence"/>
</dbReference>
<dbReference type="PANTHER" id="PTHR30367:SF1">
    <property type="entry name" value="MULTIDRUG RESISTANCE PROTEIN MDTN"/>
    <property type="match status" value="1"/>
</dbReference>
<keyword evidence="9" id="KW-1185">Reference proteome</keyword>
<feature type="transmembrane region" description="Helical" evidence="5">
    <location>
        <begin position="6"/>
        <end position="31"/>
    </location>
</feature>
<dbReference type="Pfam" id="PF25917">
    <property type="entry name" value="BSH_RND"/>
    <property type="match status" value="1"/>
</dbReference>
<dbReference type="Gene3D" id="2.40.50.100">
    <property type="match status" value="1"/>
</dbReference>
<dbReference type="RefSeq" id="WP_284256150.1">
    <property type="nucleotide sequence ID" value="NZ_BSOS01000006.1"/>
</dbReference>
<evidence type="ECO:0000313" key="9">
    <source>
        <dbReference type="Proteomes" id="UP001156641"/>
    </source>
</evidence>
<dbReference type="Pfam" id="PF25963">
    <property type="entry name" value="Beta-barrel_AAEA"/>
    <property type="match status" value="1"/>
</dbReference>
<gene>
    <name evidence="8" type="ORF">GCM10010909_03160</name>
</gene>
<evidence type="ECO:0000259" key="6">
    <source>
        <dbReference type="Pfam" id="PF25917"/>
    </source>
</evidence>
<dbReference type="NCBIfam" id="TIGR01730">
    <property type="entry name" value="RND_mfp"/>
    <property type="match status" value="1"/>
</dbReference>
<dbReference type="InterPro" id="IPR050393">
    <property type="entry name" value="MFP_Efflux_Pump"/>
</dbReference>
<keyword evidence="2 5" id="KW-0812">Transmembrane</keyword>
<evidence type="ECO:0000259" key="7">
    <source>
        <dbReference type="Pfam" id="PF25963"/>
    </source>
</evidence>
<dbReference type="EMBL" id="BSOS01000006">
    <property type="protein sequence ID" value="GLR65638.1"/>
    <property type="molecule type" value="Genomic_DNA"/>
</dbReference>
<feature type="domain" description="p-hydroxybenzoic acid efflux pump subunit AaeA-like beta-barrel" evidence="7">
    <location>
        <begin position="189"/>
        <end position="286"/>
    </location>
</feature>
<evidence type="ECO:0000256" key="4">
    <source>
        <dbReference type="ARBA" id="ARBA00023136"/>
    </source>
</evidence>
<dbReference type="InterPro" id="IPR058625">
    <property type="entry name" value="MdtA-like_BSH"/>
</dbReference>
<evidence type="ECO:0000256" key="5">
    <source>
        <dbReference type="SAM" id="Phobius"/>
    </source>
</evidence>
<comment type="caution">
    <text evidence="8">The sequence shown here is derived from an EMBL/GenBank/DDBJ whole genome shotgun (WGS) entry which is preliminary data.</text>
</comment>
<keyword evidence="3 5" id="KW-1133">Transmembrane helix</keyword>